<evidence type="ECO:0000256" key="1">
    <source>
        <dbReference type="ARBA" id="ARBA00023015"/>
    </source>
</evidence>
<comment type="caution">
    <text evidence="5">The sequence shown here is derived from an EMBL/GenBank/DDBJ whole genome shotgun (WGS) entry which is preliminary data.</text>
</comment>
<dbReference type="SUPFAM" id="SSF46785">
    <property type="entry name" value="Winged helix' DNA-binding domain"/>
    <property type="match status" value="1"/>
</dbReference>
<dbReference type="InterPro" id="IPR036388">
    <property type="entry name" value="WH-like_DNA-bd_sf"/>
</dbReference>
<reference evidence="5 6" key="1">
    <citation type="submission" date="2019-07" db="EMBL/GenBank/DDBJ databases">
        <title>Whole genome shotgun sequence of Halolactibacillus alkaliphilus NBRC 103919.</title>
        <authorList>
            <person name="Hosoyama A."/>
            <person name="Uohara A."/>
            <person name="Ohji S."/>
            <person name="Ichikawa N."/>
        </authorList>
    </citation>
    <scope>NUCLEOTIDE SEQUENCE [LARGE SCALE GENOMIC DNA]</scope>
    <source>
        <strain evidence="5 6">NBRC 103919</strain>
    </source>
</reference>
<protein>
    <submittedName>
        <fullName evidence="5">GntR family transcriptional regulator</fullName>
    </submittedName>
</protein>
<organism evidence="5 6">
    <name type="scientific">Halolactibacillus alkaliphilus</name>
    <dbReference type="NCBI Taxonomy" id="442899"/>
    <lineage>
        <taxon>Bacteria</taxon>
        <taxon>Bacillati</taxon>
        <taxon>Bacillota</taxon>
        <taxon>Bacilli</taxon>
        <taxon>Bacillales</taxon>
        <taxon>Bacillaceae</taxon>
        <taxon>Halolactibacillus</taxon>
    </lineage>
</organism>
<dbReference type="AlphaFoldDB" id="A0A511WYG2"/>
<dbReference type="GO" id="GO:0003677">
    <property type="term" value="F:DNA binding"/>
    <property type="evidence" value="ECO:0007669"/>
    <property type="project" value="UniProtKB-KW"/>
</dbReference>
<dbReference type="Pfam" id="PF00392">
    <property type="entry name" value="GntR"/>
    <property type="match status" value="1"/>
</dbReference>
<sequence length="243" mass="28117">MAAKYEIIEQDIKQKIVEGVFLPGDKIYSEADLRSKYEVSNTTVVKALNNLVSEGYLIRIQGKGTYVRRNMVKRKVLFSESFPSEKIKDKKIIENTETIIKYPLTNDALAKKLGDLTGKEPLIHITQIAYINGTPWKIQNRYLLNKYVTDEGIENIRQGGSVTKQLLQDTSDLHADISINVTNIEKDDEKLVLIQDYIKEHYKDIFKIAYFDIEKLTKNAENQIVEYTRSFIDPEYYHIDITT</sequence>
<dbReference type="SMART" id="SM00345">
    <property type="entry name" value="HTH_GNTR"/>
    <property type="match status" value="1"/>
</dbReference>
<dbReference type="Proteomes" id="UP000321400">
    <property type="component" value="Unassembled WGS sequence"/>
</dbReference>
<evidence type="ECO:0000256" key="3">
    <source>
        <dbReference type="ARBA" id="ARBA00023163"/>
    </source>
</evidence>
<dbReference type="STRING" id="442899.SAMN05720591_101102"/>
<keyword evidence="2" id="KW-0238">DNA-binding</keyword>
<feature type="domain" description="HTH gntR-type" evidence="4">
    <location>
        <begin position="2"/>
        <end position="70"/>
    </location>
</feature>
<dbReference type="Gene3D" id="1.10.10.10">
    <property type="entry name" value="Winged helix-like DNA-binding domain superfamily/Winged helix DNA-binding domain"/>
    <property type="match status" value="1"/>
</dbReference>
<dbReference type="InterPro" id="IPR028978">
    <property type="entry name" value="Chorismate_lyase_/UTRA_dom_sf"/>
</dbReference>
<dbReference type="SUPFAM" id="SSF64288">
    <property type="entry name" value="Chorismate lyase-like"/>
    <property type="match status" value="1"/>
</dbReference>
<dbReference type="CDD" id="cd07377">
    <property type="entry name" value="WHTH_GntR"/>
    <property type="match status" value="1"/>
</dbReference>
<evidence type="ECO:0000313" key="6">
    <source>
        <dbReference type="Proteomes" id="UP000321400"/>
    </source>
</evidence>
<gene>
    <name evidence="5" type="ORF">HAL01_00070</name>
</gene>
<keyword evidence="1" id="KW-0805">Transcription regulation</keyword>
<dbReference type="Gene3D" id="3.40.1410.10">
    <property type="entry name" value="Chorismate lyase-like"/>
    <property type="match status" value="1"/>
</dbReference>
<evidence type="ECO:0000313" key="5">
    <source>
        <dbReference type="EMBL" id="GEN55543.1"/>
    </source>
</evidence>
<accession>A0A511WYG2</accession>
<name>A0A511WYG2_9BACI</name>
<evidence type="ECO:0000256" key="2">
    <source>
        <dbReference type="ARBA" id="ARBA00023125"/>
    </source>
</evidence>
<evidence type="ECO:0000259" key="4">
    <source>
        <dbReference type="PROSITE" id="PS50949"/>
    </source>
</evidence>
<dbReference type="PANTHER" id="PTHR44846">
    <property type="entry name" value="MANNOSYL-D-GLYCERATE TRANSPORT/METABOLISM SYSTEM REPRESSOR MNGR-RELATED"/>
    <property type="match status" value="1"/>
</dbReference>
<dbReference type="GO" id="GO:0003700">
    <property type="term" value="F:DNA-binding transcription factor activity"/>
    <property type="evidence" value="ECO:0007669"/>
    <property type="project" value="InterPro"/>
</dbReference>
<dbReference type="RefSeq" id="WP_089799096.1">
    <property type="nucleotide sequence ID" value="NZ_BJYE01000001.1"/>
</dbReference>
<dbReference type="InterPro" id="IPR050679">
    <property type="entry name" value="Bact_HTH_transcr_reg"/>
</dbReference>
<dbReference type="EMBL" id="BJYE01000001">
    <property type="protein sequence ID" value="GEN55543.1"/>
    <property type="molecule type" value="Genomic_DNA"/>
</dbReference>
<dbReference type="GO" id="GO:0045892">
    <property type="term" value="P:negative regulation of DNA-templated transcription"/>
    <property type="evidence" value="ECO:0007669"/>
    <property type="project" value="TreeGrafter"/>
</dbReference>
<dbReference type="PROSITE" id="PS50949">
    <property type="entry name" value="HTH_GNTR"/>
    <property type="match status" value="1"/>
</dbReference>
<dbReference type="InterPro" id="IPR000524">
    <property type="entry name" value="Tscrpt_reg_HTH_GntR"/>
</dbReference>
<dbReference type="OrthoDB" id="457376at2"/>
<dbReference type="InterPro" id="IPR036390">
    <property type="entry name" value="WH_DNA-bd_sf"/>
</dbReference>
<keyword evidence="3" id="KW-0804">Transcription</keyword>
<keyword evidence="6" id="KW-1185">Reference proteome</keyword>
<dbReference type="PANTHER" id="PTHR44846:SF1">
    <property type="entry name" value="MANNOSYL-D-GLYCERATE TRANSPORT_METABOLISM SYSTEM REPRESSOR MNGR-RELATED"/>
    <property type="match status" value="1"/>
</dbReference>
<proteinExistence type="predicted"/>